<dbReference type="EMBL" id="RHJS01000002">
    <property type="protein sequence ID" value="RRK33539.1"/>
    <property type="molecule type" value="Genomic_DNA"/>
</dbReference>
<sequence>MGRIADSTIKGFMYQFNLSLNEILKSTNEIVKIEGIIEDIDRINEENITAIQCKYHEEVEKFQWSKVSKPILQMLKTYTNSDGNNISFVLYAFFPSEQLGEKAVSKNELNEMLNSKNIEYICDYIAHIKKIENPEIKNLVRKERKTKEEKEKIRQYFIANELEVLCDIDDFLNNRFRFVVGREYYELEEENKMLLCQSGFSQDDVNDIAFPNAIQKIASLSILKEDEDRNITKKELLEELKGIRKTAISRWTRELSNYKELLISRRKQLGKSLNVNYRKRCFVFEPTQIENFEQEIVLFIKNYIDIYCCKPKLHIPAIFCILGYDKEKMDGLISRLYEKGIEAETGYRGSVFYPEAFIKKPERKVSENWLQFKIKICSDNEECIEAINRNKQDDIFQITEHLSDAFSTRDVNREILDVNSFSQIEYLLRIKDEVEI</sequence>
<organism evidence="1 2">
    <name type="scientific">Schaedlerella arabinosiphila</name>
    <dbReference type="NCBI Taxonomy" id="2044587"/>
    <lineage>
        <taxon>Bacteria</taxon>
        <taxon>Bacillati</taxon>
        <taxon>Bacillota</taxon>
        <taxon>Clostridia</taxon>
        <taxon>Lachnospirales</taxon>
        <taxon>Lachnospiraceae</taxon>
        <taxon>Schaedlerella</taxon>
    </lineage>
</organism>
<evidence type="ECO:0000313" key="2">
    <source>
        <dbReference type="Proteomes" id="UP000274920"/>
    </source>
</evidence>
<evidence type="ECO:0008006" key="3">
    <source>
        <dbReference type="Google" id="ProtNLM"/>
    </source>
</evidence>
<reference evidence="1" key="1">
    <citation type="submission" date="2018-10" db="EMBL/GenBank/DDBJ databases">
        <title>Schaedlerella arabinophila gen. nov. sp. nov., isolated from the mouse intestinal tract and comparative analysis with the genome of the closely related altered Schaedler flora strain ASF502.</title>
        <authorList>
            <person name="Miyake S."/>
            <person name="Soh M."/>
            <person name="Seedorf H."/>
        </authorList>
    </citation>
    <scope>NUCLEOTIDE SEQUENCE [LARGE SCALE GENOMIC DNA]</scope>
    <source>
        <strain evidence="1">DSM 106076</strain>
    </source>
</reference>
<proteinExistence type="predicted"/>
<evidence type="ECO:0000313" key="1">
    <source>
        <dbReference type="EMBL" id="RRK33539.1"/>
    </source>
</evidence>
<comment type="caution">
    <text evidence="1">The sequence shown here is derived from an EMBL/GenBank/DDBJ whole genome shotgun (WGS) entry which is preliminary data.</text>
</comment>
<gene>
    <name evidence="1" type="ORF">EBB54_20940</name>
</gene>
<protein>
    <recommendedName>
        <fullName evidence="3">DUF4297 domain-containing protein</fullName>
    </recommendedName>
</protein>
<name>A0A426DL01_9FIRM</name>
<dbReference type="Proteomes" id="UP000274920">
    <property type="component" value="Unassembled WGS sequence"/>
</dbReference>
<dbReference type="AlphaFoldDB" id="A0A426DL01"/>
<keyword evidence="2" id="KW-1185">Reference proteome</keyword>
<accession>A0A426DL01</accession>